<dbReference type="Pfam" id="PF00924">
    <property type="entry name" value="MS_channel_2nd"/>
    <property type="match status" value="1"/>
</dbReference>
<dbReference type="EMBL" id="JAXGFO010000013">
    <property type="protein sequence ID" value="MEG3157048.1"/>
    <property type="molecule type" value="Genomic_DNA"/>
</dbReference>
<evidence type="ECO:0000256" key="1">
    <source>
        <dbReference type="ARBA" id="ARBA00004141"/>
    </source>
</evidence>
<keyword evidence="4 6" id="KW-1133">Transmembrane helix</keyword>
<feature type="transmembrane region" description="Helical" evidence="6">
    <location>
        <begin position="53"/>
        <end position="74"/>
    </location>
</feature>
<sequence>MTERLPSWIQEWLTVVVPLGQVLLILLAAWLLRAVTRRVVDRLCTRRGFPPELAIAGRRVIGFLIYAAALLLVLERLGVSGTVLWTAFTGFAAVGAVAFFAAWSVLSNIFCTVLILTTRPFRLYDHIEILENGEKPGLKGRVIDVNLVYTTLQEQREDGSDTVLRVPNNLFFQRTVRRWRTAPAPPQTSAGEPHSEFAG</sequence>
<feature type="transmembrane region" description="Helical" evidence="6">
    <location>
        <begin position="12"/>
        <end position="32"/>
    </location>
</feature>
<comment type="similarity">
    <text evidence="2 6">Belongs to the MscS (TC 1.A.23) family.</text>
</comment>
<comment type="subcellular location">
    <subcellularLocation>
        <location evidence="6">Cell inner membrane</location>
        <topology evidence="6">Multi-pass membrane protein</topology>
    </subcellularLocation>
    <subcellularLocation>
        <location evidence="1">Membrane</location>
        <topology evidence="1">Multi-pass membrane protein</topology>
    </subcellularLocation>
</comment>
<keyword evidence="3 6" id="KW-0812">Transmembrane</keyword>
<dbReference type="SUPFAM" id="SSF82861">
    <property type="entry name" value="Mechanosensitive channel protein MscS (YggB), transmembrane region"/>
    <property type="match status" value="1"/>
</dbReference>
<dbReference type="InterPro" id="IPR010920">
    <property type="entry name" value="LSM_dom_sf"/>
</dbReference>
<dbReference type="InterPro" id="IPR006685">
    <property type="entry name" value="MscS_channel_2nd"/>
</dbReference>
<reference evidence="8 9" key="1">
    <citation type="journal article" date="2017" name="Curr. Microbiol.">
        <title>Lysobacter zhanggongensis sp. nov. Isolated from a Pit Mud.</title>
        <authorList>
            <person name="Zhang X.F."/>
            <person name="Wang H.H."/>
            <person name="Sun X.Y."/>
            <person name="Pan C.M."/>
        </authorList>
    </citation>
    <scope>NUCLEOTIDE SEQUENCE [LARGE SCALE GENOMIC DNA]</scope>
    <source>
        <strain evidence="8 9">ZGLJ7-1</strain>
    </source>
</reference>
<keyword evidence="6" id="KW-0407">Ion channel</keyword>
<feature type="domain" description="Mechanosensitive ion channel MscS" evidence="7">
    <location>
        <begin position="105"/>
        <end position="176"/>
    </location>
</feature>
<dbReference type="Proteomes" id="UP001334501">
    <property type="component" value="Unassembled WGS sequence"/>
</dbReference>
<comment type="function">
    <text evidence="6">Mechanosensitive channel that participates in the regulation of osmotic pressure changes within the cell, opening in response to stretch forces in the membrane lipid bilayer, without the need for other proteins. Contributes to normal resistance to hypoosmotic shock. Forms an ion channel of 1.0 nanosiemens conductance with a slight preference for anions.</text>
</comment>
<dbReference type="RefSeq" id="WP_412699311.1">
    <property type="nucleotide sequence ID" value="NZ_JAXGFO010000013.1"/>
</dbReference>
<evidence type="ECO:0000313" key="9">
    <source>
        <dbReference type="Proteomes" id="UP001334501"/>
    </source>
</evidence>
<keyword evidence="6" id="KW-1003">Cell membrane</keyword>
<dbReference type="Gene3D" id="2.30.30.60">
    <property type="match status" value="1"/>
</dbReference>
<dbReference type="SUPFAM" id="SSF50182">
    <property type="entry name" value="Sm-like ribonucleoproteins"/>
    <property type="match status" value="1"/>
</dbReference>
<comment type="caution">
    <text evidence="8">The sequence shown here is derived from an EMBL/GenBank/DDBJ whole genome shotgun (WGS) entry which is preliminary data.</text>
</comment>
<accession>A0ABU7YNG2</accession>
<dbReference type="InterPro" id="IPR045275">
    <property type="entry name" value="MscS_archaea/bacteria_type"/>
</dbReference>
<dbReference type="PANTHER" id="PTHR30221:SF8">
    <property type="entry name" value="SMALL-CONDUCTANCE MECHANOSENSITIVE CHANNEL"/>
    <property type="match status" value="1"/>
</dbReference>
<keyword evidence="6" id="KW-0406">Ion transport</keyword>
<gene>
    <name evidence="8" type="ORF">SNE33_03930</name>
</gene>
<dbReference type="Gene3D" id="1.10.287.1260">
    <property type="match status" value="1"/>
</dbReference>
<evidence type="ECO:0000256" key="2">
    <source>
        <dbReference type="ARBA" id="ARBA00008017"/>
    </source>
</evidence>
<keyword evidence="6" id="KW-0997">Cell inner membrane</keyword>
<dbReference type="InterPro" id="IPR023408">
    <property type="entry name" value="MscS_beta-dom_sf"/>
</dbReference>
<evidence type="ECO:0000256" key="4">
    <source>
        <dbReference type="ARBA" id="ARBA00022989"/>
    </source>
</evidence>
<dbReference type="InterPro" id="IPR011014">
    <property type="entry name" value="MscS_channel_TM-2"/>
</dbReference>
<evidence type="ECO:0000256" key="6">
    <source>
        <dbReference type="RuleBase" id="RU369025"/>
    </source>
</evidence>
<proteinExistence type="inferred from homology"/>
<feature type="transmembrane region" description="Helical" evidence="6">
    <location>
        <begin position="86"/>
        <end position="116"/>
    </location>
</feature>
<evidence type="ECO:0000256" key="5">
    <source>
        <dbReference type="ARBA" id="ARBA00023136"/>
    </source>
</evidence>
<evidence type="ECO:0000259" key="7">
    <source>
        <dbReference type="Pfam" id="PF00924"/>
    </source>
</evidence>
<keyword evidence="9" id="KW-1185">Reference proteome</keyword>
<keyword evidence="5 6" id="KW-0472">Membrane</keyword>
<comment type="subunit">
    <text evidence="6">Homoheptamer.</text>
</comment>
<keyword evidence="6" id="KW-0813">Transport</keyword>
<comment type="caution">
    <text evidence="6">Lacks conserved residue(s) required for the propagation of feature annotation.</text>
</comment>
<name>A0ABU7YNG2_9GAMM</name>
<organism evidence="8 9">
    <name type="scientific">Lysobacter zhanggongensis</name>
    <dbReference type="NCBI Taxonomy" id="1774951"/>
    <lineage>
        <taxon>Bacteria</taxon>
        <taxon>Pseudomonadati</taxon>
        <taxon>Pseudomonadota</taxon>
        <taxon>Gammaproteobacteria</taxon>
        <taxon>Lysobacterales</taxon>
        <taxon>Lysobacteraceae</taxon>
        <taxon>Lysobacter</taxon>
    </lineage>
</organism>
<evidence type="ECO:0000256" key="3">
    <source>
        <dbReference type="ARBA" id="ARBA00022692"/>
    </source>
</evidence>
<evidence type="ECO:0000313" key="8">
    <source>
        <dbReference type="EMBL" id="MEG3157048.1"/>
    </source>
</evidence>
<protein>
    <recommendedName>
        <fullName evidence="6">Small-conductance mechanosensitive channel</fullName>
    </recommendedName>
</protein>
<dbReference type="PANTHER" id="PTHR30221">
    <property type="entry name" value="SMALL-CONDUCTANCE MECHANOSENSITIVE CHANNEL"/>
    <property type="match status" value="1"/>
</dbReference>